<comment type="cofactor">
    <cofactor evidence="1">
        <name>a divalent metal cation</name>
        <dbReference type="ChEBI" id="CHEBI:60240"/>
    </cofactor>
</comment>
<keyword evidence="11" id="KW-1185">Reference proteome</keyword>
<evidence type="ECO:0000259" key="9">
    <source>
        <dbReference type="Pfam" id="PF26138"/>
    </source>
</evidence>
<dbReference type="GO" id="GO:0005634">
    <property type="term" value="C:nucleus"/>
    <property type="evidence" value="ECO:0007669"/>
    <property type="project" value="UniProtKB-SubCell"/>
</dbReference>
<dbReference type="PANTHER" id="PTHR22930:SF269">
    <property type="entry name" value="NUCLEASE HARBI1-LIKE PROTEIN"/>
    <property type="match status" value="1"/>
</dbReference>
<comment type="similarity">
    <text evidence="3">Belongs to the HARBI1 family.</text>
</comment>
<evidence type="ECO:0000256" key="3">
    <source>
        <dbReference type="ARBA" id="ARBA00006958"/>
    </source>
</evidence>
<evidence type="ECO:0000313" key="10">
    <source>
        <dbReference type="EMBL" id="CAH2003364.1"/>
    </source>
</evidence>
<dbReference type="GO" id="GO:0004518">
    <property type="term" value="F:nuclease activity"/>
    <property type="evidence" value="ECO:0007669"/>
    <property type="project" value="UniProtKB-KW"/>
</dbReference>
<dbReference type="GO" id="GO:0046872">
    <property type="term" value="F:metal ion binding"/>
    <property type="evidence" value="ECO:0007669"/>
    <property type="project" value="UniProtKB-KW"/>
</dbReference>
<evidence type="ECO:0000256" key="6">
    <source>
        <dbReference type="ARBA" id="ARBA00022801"/>
    </source>
</evidence>
<evidence type="ECO:0000256" key="4">
    <source>
        <dbReference type="ARBA" id="ARBA00022722"/>
    </source>
</evidence>
<organism evidence="10 11">
    <name type="scientific">Acanthoscelides obtectus</name>
    <name type="common">Bean weevil</name>
    <name type="synonym">Bruchus obtectus</name>
    <dbReference type="NCBI Taxonomy" id="200917"/>
    <lineage>
        <taxon>Eukaryota</taxon>
        <taxon>Metazoa</taxon>
        <taxon>Ecdysozoa</taxon>
        <taxon>Arthropoda</taxon>
        <taxon>Hexapoda</taxon>
        <taxon>Insecta</taxon>
        <taxon>Pterygota</taxon>
        <taxon>Neoptera</taxon>
        <taxon>Endopterygota</taxon>
        <taxon>Coleoptera</taxon>
        <taxon>Polyphaga</taxon>
        <taxon>Cucujiformia</taxon>
        <taxon>Chrysomeloidea</taxon>
        <taxon>Chrysomelidae</taxon>
        <taxon>Bruchinae</taxon>
        <taxon>Bruchini</taxon>
        <taxon>Acanthoscelides</taxon>
    </lineage>
</organism>
<protein>
    <recommendedName>
        <fullName evidence="12">Nuclease HARBI1</fullName>
    </recommendedName>
</protein>
<accession>A0A9P0PZT5</accession>
<dbReference type="PANTHER" id="PTHR22930">
    <property type="match status" value="1"/>
</dbReference>
<dbReference type="Proteomes" id="UP001152888">
    <property type="component" value="Unassembled WGS sequence"/>
</dbReference>
<feature type="domain" description="DDE Tnp4" evidence="8">
    <location>
        <begin position="170"/>
        <end position="243"/>
    </location>
</feature>
<dbReference type="InterPro" id="IPR045249">
    <property type="entry name" value="HARBI1-like"/>
</dbReference>
<sequence>MFAKSRSQKVLLLLFALQKKKKNKRRYWVHDINKKREQCGEYHRLCIELRSHEDKFFQYFRMSKACFEELHELIKVNIEKCTTNWRKPIDTRQRLAICLRYLATGDSHQTIAFSFRLGRSTVSKIVKDVCQEIWRALQPIYLPRPTTKMWKQSVAGFLEHWGFPNCLGSIDGKHIKLKCPRNSGSAYFCYKNYFSIVLLAIVDPYYKFMVVDIVNYGRHSDSAIFENSVFYQQFVHDKIILPQNHFLEQKSPCLMYSLVTKGFHSKHI</sequence>
<comment type="subcellular location">
    <subcellularLocation>
        <location evidence="2">Nucleus</location>
    </subcellularLocation>
</comment>
<dbReference type="InterPro" id="IPR058353">
    <property type="entry name" value="DUF8040"/>
</dbReference>
<comment type="caution">
    <text evidence="10">The sequence shown here is derived from an EMBL/GenBank/DDBJ whole genome shotgun (WGS) entry which is preliminary data.</text>
</comment>
<evidence type="ECO:0000259" key="8">
    <source>
        <dbReference type="Pfam" id="PF13359"/>
    </source>
</evidence>
<evidence type="ECO:0000256" key="2">
    <source>
        <dbReference type="ARBA" id="ARBA00004123"/>
    </source>
</evidence>
<evidence type="ECO:0000256" key="1">
    <source>
        <dbReference type="ARBA" id="ARBA00001968"/>
    </source>
</evidence>
<dbReference type="OrthoDB" id="8191395at2759"/>
<keyword evidence="6" id="KW-0378">Hydrolase</keyword>
<keyword evidence="5" id="KW-0479">Metal-binding</keyword>
<evidence type="ECO:0000313" key="11">
    <source>
        <dbReference type="Proteomes" id="UP001152888"/>
    </source>
</evidence>
<keyword evidence="4" id="KW-0540">Nuclease</keyword>
<proteinExistence type="inferred from homology"/>
<feature type="domain" description="DUF8040" evidence="9">
    <location>
        <begin position="49"/>
        <end position="133"/>
    </location>
</feature>
<dbReference type="Pfam" id="PF13359">
    <property type="entry name" value="DDE_Tnp_4"/>
    <property type="match status" value="1"/>
</dbReference>
<evidence type="ECO:0000256" key="7">
    <source>
        <dbReference type="ARBA" id="ARBA00023242"/>
    </source>
</evidence>
<name>A0A9P0PZT5_ACAOB</name>
<dbReference type="AlphaFoldDB" id="A0A9P0PZT5"/>
<dbReference type="EMBL" id="CAKOFQ010007539">
    <property type="protein sequence ID" value="CAH2003364.1"/>
    <property type="molecule type" value="Genomic_DNA"/>
</dbReference>
<evidence type="ECO:0000256" key="5">
    <source>
        <dbReference type="ARBA" id="ARBA00022723"/>
    </source>
</evidence>
<dbReference type="Pfam" id="PF26138">
    <property type="entry name" value="DUF8040"/>
    <property type="match status" value="1"/>
</dbReference>
<evidence type="ECO:0008006" key="12">
    <source>
        <dbReference type="Google" id="ProtNLM"/>
    </source>
</evidence>
<gene>
    <name evidence="10" type="ORF">ACAOBT_LOCUS27378</name>
</gene>
<keyword evidence="7" id="KW-0539">Nucleus</keyword>
<dbReference type="InterPro" id="IPR027806">
    <property type="entry name" value="HARBI1_dom"/>
</dbReference>
<dbReference type="GO" id="GO:0016787">
    <property type="term" value="F:hydrolase activity"/>
    <property type="evidence" value="ECO:0007669"/>
    <property type="project" value="UniProtKB-KW"/>
</dbReference>
<reference evidence="10" key="1">
    <citation type="submission" date="2022-03" db="EMBL/GenBank/DDBJ databases">
        <authorList>
            <person name="Sayadi A."/>
        </authorList>
    </citation>
    <scope>NUCLEOTIDE SEQUENCE</scope>
</reference>